<gene>
    <name evidence="2" type="ORF">LCGC14_0435080</name>
</gene>
<proteinExistence type="predicted"/>
<evidence type="ECO:0000313" key="2">
    <source>
        <dbReference type="EMBL" id="KKN70061.1"/>
    </source>
</evidence>
<protein>
    <submittedName>
        <fullName evidence="2">Uncharacterized protein</fullName>
    </submittedName>
</protein>
<accession>A0A0F9V915</accession>
<sequence length="358" mass="39316">MPQVIVPLITIGGGFLLQRKARKQQEQAQSRAEEFARDQAEEAKVEQVRLEEKFGLTPGELEREERTFALEQTRITEAQRRAGLTGEELLREAGPETRRLLDSVAERFGMTGEELFKAEGEIPTALAEQVLAGVQEPSKFFEDTLKEQLELARTQINAEAQRRGVFGGRPEGGIRFEMLGRAGVELAIKSAREKEAARQQGLSNAFQLAQQFEELSSIARGEAGTVGERSLSEQERARTELDTLLANVQGLSERARGRAAEVGIQARQVTEPGRAFERETISDIEGIRIGEAQARERAGLELIGQGVGDIFGGAGLPTPAKATTPPTPTNFEFLQREQRKKRLGGLTELTGAANLRIS</sequence>
<name>A0A0F9V915_9ZZZZ</name>
<feature type="coiled-coil region" evidence="1">
    <location>
        <begin position="18"/>
        <end position="81"/>
    </location>
</feature>
<comment type="caution">
    <text evidence="2">The sequence shown here is derived from an EMBL/GenBank/DDBJ whole genome shotgun (WGS) entry which is preliminary data.</text>
</comment>
<dbReference type="AlphaFoldDB" id="A0A0F9V915"/>
<dbReference type="EMBL" id="LAZR01000412">
    <property type="protein sequence ID" value="KKN70061.1"/>
    <property type="molecule type" value="Genomic_DNA"/>
</dbReference>
<reference evidence="2" key="1">
    <citation type="journal article" date="2015" name="Nature">
        <title>Complex archaea that bridge the gap between prokaryotes and eukaryotes.</title>
        <authorList>
            <person name="Spang A."/>
            <person name="Saw J.H."/>
            <person name="Jorgensen S.L."/>
            <person name="Zaremba-Niedzwiedzka K."/>
            <person name="Martijn J."/>
            <person name="Lind A.E."/>
            <person name="van Eijk R."/>
            <person name="Schleper C."/>
            <person name="Guy L."/>
            <person name="Ettema T.J."/>
        </authorList>
    </citation>
    <scope>NUCLEOTIDE SEQUENCE</scope>
</reference>
<evidence type="ECO:0000256" key="1">
    <source>
        <dbReference type="SAM" id="Coils"/>
    </source>
</evidence>
<keyword evidence="1" id="KW-0175">Coiled coil</keyword>
<organism evidence="2">
    <name type="scientific">marine sediment metagenome</name>
    <dbReference type="NCBI Taxonomy" id="412755"/>
    <lineage>
        <taxon>unclassified sequences</taxon>
        <taxon>metagenomes</taxon>
        <taxon>ecological metagenomes</taxon>
    </lineage>
</organism>